<dbReference type="AlphaFoldDB" id="A0A9P4NVQ5"/>
<evidence type="ECO:0000313" key="2">
    <source>
        <dbReference type="EMBL" id="KAF2432268.1"/>
    </source>
</evidence>
<name>A0A9P4NVQ5_9PEZI</name>
<feature type="chain" id="PRO_5040307343" evidence="1">
    <location>
        <begin position="19"/>
        <end position="235"/>
    </location>
</feature>
<evidence type="ECO:0000313" key="3">
    <source>
        <dbReference type="Proteomes" id="UP000800235"/>
    </source>
</evidence>
<reference evidence="2" key="1">
    <citation type="journal article" date="2020" name="Stud. Mycol.">
        <title>101 Dothideomycetes genomes: a test case for predicting lifestyles and emergence of pathogens.</title>
        <authorList>
            <person name="Haridas S."/>
            <person name="Albert R."/>
            <person name="Binder M."/>
            <person name="Bloem J."/>
            <person name="Labutti K."/>
            <person name="Salamov A."/>
            <person name="Andreopoulos B."/>
            <person name="Baker S."/>
            <person name="Barry K."/>
            <person name="Bills G."/>
            <person name="Bluhm B."/>
            <person name="Cannon C."/>
            <person name="Castanera R."/>
            <person name="Culley D."/>
            <person name="Daum C."/>
            <person name="Ezra D."/>
            <person name="Gonzalez J."/>
            <person name="Henrissat B."/>
            <person name="Kuo A."/>
            <person name="Liang C."/>
            <person name="Lipzen A."/>
            <person name="Lutzoni F."/>
            <person name="Magnuson J."/>
            <person name="Mondo S."/>
            <person name="Nolan M."/>
            <person name="Ohm R."/>
            <person name="Pangilinan J."/>
            <person name="Park H.-J."/>
            <person name="Ramirez L."/>
            <person name="Alfaro M."/>
            <person name="Sun H."/>
            <person name="Tritt A."/>
            <person name="Yoshinaga Y."/>
            <person name="Zwiers L.-H."/>
            <person name="Turgeon B."/>
            <person name="Goodwin S."/>
            <person name="Spatafora J."/>
            <person name="Crous P."/>
            <person name="Grigoriev I."/>
        </authorList>
    </citation>
    <scope>NUCLEOTIDE SEQUENCE</scope>
    <source>
        <strain evidence="2">CBS 130266</strain>
    </source>
</reference>
<protein>
    <submittedName>
        <fullName evidence="2">Uncharacterized protein</fullName>
    </submittedName>
</protein>
<organism evidence="2 3">
    <name type="scientific">Tothia fuscella</name>
    <dbReference type="NCBI Taxonomy" id="1048955"/>
    <lineage>
        <taxon>Eukaryota</taxon>
        <taxon>Fungi</taxon>
        <taxon>Dikarya</taxon>
        <taxon>Ascomycota</taxon>
        <taxon>Pezizomycotina</taxon>
        <taxon>Dothideomycetes</taxon>
        <taxon>Pleosporomycetidae</taxon>
        <taxon>Venturiales</taxon>
        <taxon>Cylindrosympodiaceae</taxon>
        <taxon>Tothia</taxon>
    </lineage>
</organism>
<dbReference type="Proteomes" id="UP000800235">
    <property type="component" value="Unassembled WGS sequence"/>
</dbReference>
<evidence type="ECO:0000256" key="1">
    <source>
        <dbReference type="SAM" id="SignalP"/>
    </source>
</evidence>
<proteinExistence type="predicted"/>
<comment type="caution">
    <text evidence="2">The sequence shown here is derived from an EMBL/GenBank/DDBJ whole genome shotgun (WGS) entry which is preliminary data.</text>
</comment>
<feature type="signal peptide" evidence="1">
    <location>
        <begin position="1"/>
        <end position="18"/>
    </location>
</feature>
<sequence length="235" mass="24920">MLPQFLYICPLILSAVSALPTDCTEVCTAQSCPLEDFGTCAGTTGVAGPESLTTRNGLKYTGFARYSTPLNVPSLIGVTPASIPNIAVHGVGAPSAYVQPMTISPDPASGKMTFNFEKFSWAAVLDTAQGVAGVPLGSIVTVRGQVPGEAQKRTQTLVYDPASPTLKEVVTLTYKRPMKDVDFGNKFHGVESVEFVDFRAAPVTGFLDLLLNKIGVTKRDVVPVALLMDNLGFSF</sequence>
<keyword evidence="1" id="KW-0732">Signal</keyword>
<accession>A0A9P4NVQ5</accession>
<keyword evidence="3" id="KW-1185">Reference proteome</keyword>
<dbReference type="EMBL" id="MU007027">
    <property type="protein sequence ID" value="KAF2432268.1"/>
    <property type="molecule type" value="Genomic_DNA"/>
</dbReference>
<gene>
    <name evidence="2" type="ORF">EJ08DRAFT_732675</name>
</gene>